<accession>A0A1G4YKY6</accession>
<keyword evidence="2 3" id="KW-0057">Aromatic amino acid biosynthesis</keyword>
<dbReference type="GO" id="GO:0008652">
    <property type="term" value="P:amino acid biosynthetic process"/>
    <property type="evidence" value="ECO:0007669"/>
    <property type="project" value="UniProtKB-UniRule"/>
</dbReference>
<dbReference type="RefSeq" id="WP_092805746.1">
    <property type="nucleotide sequence ID" value="NZ_FMUH01000005.1"/>
</dbReference>
<dbReference type="PROSITE" id="PS51167">
    <property type="entry name" value="CHORISMATE_MUT_1"/>
    <property type="match status" value="1"/>
</dbReference>
<dbReference type="PANTHER" id="PTHR21164:SF0">
    <property type="entry name" value="CHORISMATE MUTASE AROH"/>
    <property type="match status" value="1"/>
</dbReference>
<name>A0A1G4YKY6_9ACTN</name>
<keyword evidence="2 3" id="KW-0028">Amino-acid biosynthesis</keyword>
<dbReference type="GO" id="GO:0009073">
    <property type="term" value="P:aromatic amino acid family biosynthetic process"/>
    <property type="evidence" value="ECO:0007669"/>
    <property type="project" value="UniProtKB-UniRule"/>
</dbReference>
<dbReference type="CDD" id="cd02185">
    <property type="entry name" value="AroH"/>
    <property type="match status" value="1"/>
</dbReference>
<dbReference type="Pfam" id="PF07736">
    <property type="entry name" value="CM_1"/>
    <property type="match status" value="1"/>
</dbReference>
<dbReference type="EMBL" id="FMUH01000005">
    <property type="protein sequence ID" value="SCX54113.1"/>
    <property type="molecule type" value="Genomic_DNA"/>
</dbReference>
<dbReference type="AlphaFoldDB" id="A0A1G4YKY6"/>
<dbReference type="STRING" id="1960309.SAMN03159343_3009"/>
<sequence length="120" mass="12987">MAVRAIRGATQVDADDREQVLSATRELVSEVMSRNGLTGEDLISILFTATPDLVSEFPALAARELGLGDVPLMCATEIAVPHALPRVLRLMAHVATDRSRAEVQHVYLRGAVALRKDIAQ</sequence>
<feature type="binding site" evidence="2">
    <location>
        <position position="107"/>
    </location>
    <ligand>
        <name>prephenate</name>
        <dbReference type="ChEBI" id="CHEBI:29934"/>
    </ligand>
</feature>
<dbReference type="InterPro" id="IPR035959">
    <property type="entry name" value="RutC-like_sf"/>
</dbReference>
<keyword evidence="3" id="KW-0413">Isomerase</keyword>
<evidence type="ECO:0000313" key="5">
    <source>
        <dbReference type="Proteomes" id="UP000198981"/>
    </source>
</evidence>
<organism evidence="4 5">
    <name type="scientific">Klenkia marina</name>
    <dbReference type="NCBI Taxonomy" id="1960309"/>
    <lineage>
        <taxon>Bacteria</taxon>
        <taxon>Bacillati</taxon>
        <taxon>Actinomycetota</taxon>
        <taxon>Actinomycetes</taxon>
        <taxon>Geodermatophilales</taxon>
        <taxon>Geodermatophilaceae</taxon>
        <taxon>Klenkia</taxon>
    </lineage>
</organism>
<gene>
    <name evidence="4" type="ORF">SAMN03159343_3009</name>
</gene>
<keyword evidence="5" id="KW-1185">Reference proteome</keyword>
<protein>
    <recommendedName>
        <fullName evidence="1 3">chorismate mutase</fullName>
        <ecNumber evidence="1 3">5.4.99.5</ecNumber>
    </recommendedName>
</protein>
<reference evidence="5" key="1">
    <citation type="submission" date="2016-10" db="EMBL/GenBank/DDBJ databases">
        <authorList>
            <person name="Varghese N."/>
            <person name="Submissions S."/>
        </authorList>
    </citation>
    <scope>NUCLEOTIDE SEQUENCE [LARGE SCALE GENOMIC DNA]</scope>
    <source>
        <strain evidence="5">DSM 45722</strain>
    </source>
</reference>
<dbReference type="GO" id="GO:0004106">
    <property type="term" value="F:chorismate mutase activity"/>
    <property type="evidence" value="ECO:0007669"/>
    <property type="project" value="UniProtKB-UniRule"/>
</dbReference>
<dbReference type="InterPro" id="IPR008243">
    <property type="entry name" value="Chorismate_mutase_AroH"/>
</dbReference>
<dbReference type="Gene3D" id="3.30.1330.40">
    <property type="entry name" value="RutC-like"/>
    <property type="match status" value="1"/>
</dbReference>
<dbReference type="SUPFAM" id="SSF55298">
    <property type="entry name" value="YjgF-like"/>
    <property type="match status" value="1"/>
</dbReference>
<comment type="catalytic activity">
    <reaction evidence="3">
        <text>chorismate = prephenate</text>
        <dbReference type="Rhea" id="RHEA:13897"/>
        <dbReference type="ChEBI" id="CHEBI:29748"/>
        <dbReference type="ChEBI" id="CHEBI:29934"/>
        <dbReference type="EC" id="5.4.99.5"/>
    </reaction>
</comment>
<feature type="binding site" evidence="2">
    <location>
        <position position="7"/>
    </location>
    <ligand>
        <name>prephenate</name>
        <dbReference type="ChEBI" id="CHEBI:29934"/>
    </ligand>
</feature>
<dbReference type="EC" id="5.4.99.5" evidence="1 3"/>
<dbReference type="NCBIfam" id="TIGR01796">
    <property type="entry name" value="CM_mono_aroH"/>
    <property type="match status" value="1"/>
</dbReference>
<dbReference type="GO" id="GO:0046417">
    <property type="term" value="P:chorismate metabolic process"/>
    <property type="evidence" value="ECO:0007669"/>
    <property type="project" value="TreeGrafter"/>
</dbReference>
<dbReference type="PANTHER" id="PTHR21164">
    <property type="entry name" value="CHORISMATE MUTASE"/>
    <property type="match status" value="1"/>
</dbReference>
<feature type="binding site" evidence="2">
    <location>
        <position position="89"/>
    </location>
    <ligand>
        <name>prephenate</name>
        <dbReference type="ChEBI" id="CHEBI:29934"/>
    </ligand>
</feature>
<dbReference type="OrthoDB" id="9802232at2"/>
<evidence type="ECO:0000256" key="1">
    <source>
        <dbReference type="NCBIfam" id="TIGR01796"/>
    </source>
</evidence>
<dbReference type="PIRSF" id="PIRSF005965">
    <property type="entry name" value="Chor_mut_AroH"/>
    <property type="match status" value="1"/>
</dbReference>
<dbReference type="Proteomes" id="UP000198981">
    <property type="component" value="Unassembled WGS sequence"/>
</dbReference>
<evidence type="ECO:0000256" key="2">
    <source>
        <dbReference type="PIRSR" id="PIRSR005965-1"/>
    </source>
</evidence>
<evidence type="ECO:0000313" key="4">
    <source>
        <dbReference type="EMBL" id="SCX54113.1"/>
    </source>
</evidence>
<proteinExistence type="predicted"/>
<evidence type="ECO:0000256" key="3">
    <source>
        <dbReference type="PROSITE-ProRule" id="PRU00514"/>
    </source>
</evidence>